<evidence type="ECO:0000313" key="2">
    <source>
        <dbReference type="EMBL" id="BAP57146.1"/>
    </source>
</evidence>
<dbReference type="Proteomes" id="UP000031623">
    <property type="component" value="Chromosome"/>
</dbReference>
<dbReference type="OrthoDB" id="8481263at2"/>
<accession>A0A090BVN1</accession>
<dbReference type="KEGG" id="tig:THII_2849"/>
<dbReference type="InterPro" id="IPR018739">
    <property type="entry name" value="DUF2281"/>
</dbReference>
<evidence type="ECO:0000259" key="1">
    <source>
        <dbReference type="Pfam" id="PF10047"/>
    </source>
</evidence>
<gene>
    <name evidence="2" type="ORF">THII_2849</name>
</gene>
<organism evidence="2 3">
    <name type="scientific">Thioploca ingrica</name>
    <dbReference type="NCBI Taxonomy" id="40754"/>
    <lineage>
        <taxon>Bacteria</taxon>
        <taxon>Pseudomonadati</taxon>
        <taxon>Pseudomonadota</taxon>
        <taxon>Gammaproteobacteria</taxon>
        <taxon>Thiotrichales</taxon>
        <taxon>Thiotrichaceae</taxon>
        <taxon>Thioploca</taxon>
    </lineage>
</organism>
<keyword evidence="3" id="KW-1185">Reference proteome</keyword>
<dbReference type="AlphaFoldDB" id="A0A090BVN1"/>
<dbReference type="STRING" id="40754.THII_2849"/>
<proteinExistence type="predicted"/>
<dbReference type="EMBL" id="AP014633">
    <property type="protein sequence ID" value="BAP57146.1"/>
    <property type="molecule type" value="Genomic_DNA"/>
</dbReference>
<protein>
    <recommendedName>
        <fullName evidence="1">DUF2281 domain-containing protein</fullName>
    </recommendedName>
</protein>
<evidence type="ECO:0000313" key="3">
    <source>
        <dbReference type="Proteomes" id="UP000031623"/>
    </source>
</evidence>
<reference evidence="2" key="1">
    <citation type="journal article" date="2014" name="ISME J.">
        <title>Ecophysiology of Thioploca ingrica as revealed by the complete genome sequence supplemented with proteomic evidence.</title>
        <authorList>
            <person name="Kojima H."/>
            <person name="Ogura Y."/>
            <person name="Yamamoto N."/>
            <person name="Togashi T."/>
            <person name="Mori H."/>
            <person name="Watanabe T."/>
            <person name="Nemoto F."/>
            <person name="Kurokawa K."/>
            <person name="Hayashi T."/>
            <person name="Fukui M."/>
        </authorList>
    </citation>
    <scope>NUCLEOTIDE SEQUENCE [LARGE SCALE GENOMIC DNA]</scope>
</reference>
<sequence>MTNSEQHRLQQIFKQLPPEHQQTLLAFAEFLQNRVVSKPTPPLRPKYLPRPPEESVVAAIKRLSKSYPMLNKAKMLDETSSLMTEHILQGRDKVSVIDELEAIFEQRYEEFVREQTT</sequence>
<dbReference type="Pfam" id="PF10047">
    <property type="entry name" value="DUF2281"/>
    <property type="match status" value="1"/>
</dbReference>
<dbReference type="HOGENOM" id="CLU_138601_0_0_6"/>
<name>A0A090BVN1_9GAMM</name>
<feature type="domain" description="DUF2281" evidence="1">
    <location>
        <begin position="8"/>
        <end position="41"/>
    </location>
</feature>